<accession>A0A4Z1K458</accession>
<feature type="compositionally biased region" description="Basic and acidic residues" evidence="1">
    <location>
        <begin position="545"/>
        <end position="587"/>
    </location>
</feature>
<evidence type="ECO:0000313" key="2">
    <source>
        <dbReference type="EMBL" id="TGO80879.1"/>
    </source>
</evidence>
<feature type="compositionally biased region" description="Low complexity" evidence="1">
    <location>
        <begin position="405"/>
        <end position="416"/>
    </location>
</feature>
<sequence length="637" mass="75053">MSSHHDDENVHYSEKVGTAEQQKHATRTYTYKSCRRGGKDDESSRKSESKIRIQVRNVSWSPIRASLVRELIGKIYDKDEARSRFGHNNASHTIKWTVDQSNHVAQLYTYDVYAEGPPGDFKHPQGIWMQYNTLLGSGYVLNTTDNPNAREDILNKAREHFVHRRPHPKTIEGDWTYVEEENGEKYKLYERKDEERKHDERVNPHHWTTARAEVDLPWLASARTEIIKRSVTSPYQFGEHKLQVLNDCEVELDVATLEKSLVDYFSIDPHAKKWAYLRITEERNRNGRNNFSISRYHPKDQKKPYHTSSNKKVWITNNTTGQSYQTVHRRLDTTSRFRATVHNESHWKLDWNEKGRLVLKEISNGKSKGDEPSRSRSNYEGEESVYQSSNEYQRGTRPESHSTYRRSPSISSRGGSNQERATDDRHREYRPRSNKSFALSEYERDTRNFPGFLPRRKKYRVATLDSSSGVELDVSGRASFFYQPSLTAGSGSSISSIHTHSRAPTQAEEPKERDRKSSRFNKVREAFSSEYRQERPRKGNHKSRERLEEKQIKIQEREEKKRKDKREKKEEREKAKREKERGKESRQRNNSADSPDWEWNYGHRERAREPSARRKVKLEVTFQKVDGRSRRSNGWVF</sequence>
<feature type="compositionally biased region" description="Basic and acidic residues" evidence="1">
    <location>
        <begin position="508"/>
        <end position="537"/>
    </location>
</feature>
<proteinExistence type="predicted"/>
<feature type="region of interest" description="Disordered" evidence="1">
    <location>
        <begin position="362"/>
        <end position="441"/>
    </location>
</feature>
<feature type="region of interest" description="Disordered" evidence="1">
    <location>
        <begin position="288"/>
        <end position="313"/>
    </location>
</feature>
<feature type="compositionally biased region" description="Basic and acidic residues" evidence="1">
    <location>
        <begin position="420"/>
        <end position="431"/>
    </location>
</feature>
<protein>
    <submittedName>
        <fullName evidence="2">Uncharacterized protein</fullName>
    </submittedName>
</protein>
<evidence type="ECO:0000256" key="1">
    <source>
        <dbReference type="SAM" id="MobiDB-lite"/>
    </source>
</evidence>
<feature type="compositionally biased region" description="Basic and acidic residues" evidence="1">
    <location>
        <begin position="367"/>
        <end position="379"/>
    </location>
</feature>
<name>A0A4Z1K458_9HELO</name>
<feature type="compositionally biased region" description="Basic and acidic residues" evidence="1">
    <location>
        <begin position="601"/>
        <end position="612"/>
    </location>
</feature>
<comment type="caution">
    <text evidence="2">The sequence shown here is derived from an EMBL/GenBank/DDBJ whole genome shotgun (WGS) entry which is preliminary data.</text>
</comment>
<feature type="region of interest" description="Disordered" evidence="1">
    <location>
        <begin position="483"/>
        <end position="615"/>
    </location>
</feature>
<gene>
    <name evidence="2" type="ORF">BPOR_1582g00010</name>
</gene>
<dbReference type="AlphaFoldDB" id="A0A4Z1K458"/>
<feature type="compositionally biased region" description="Basic and acidic residues" evidence="1">
    <location>
        <begin position="1"/>
        <end position="14"/>
    </location>
</feature>
<feature type="compositionally biased region" description="Low complexity" evidence="1">
    <location>
        <begin position="485"/>
        <end position="498"/>
    </location>
</feature>
<feature type="region of interest" description="Disordered" evidence="1">
    <location>
        <begin position="1"/>
        <end position="50"/>
    </location>
</feature>
<reference evidence="2 3" key="1">
    <citation type="submission" date="2017-12" db="EMBL/GenBank/DDBJ databases">
        <title>Comparative genomics of Botrytis spp.</title>
        <authorList>
            <person name="Valero-Jimenez C.A."/>
            <person name="Tapia P."/>
            <person name="Veloso J."/>
            <person name="Silva-Moreno E."/>
            <person name="Staats M."/>
            <person name="Valdes J.H."/>
            <person name="Van Kan J.A.L."/>
        </authorList>
    </citation>
    <scope>NUCLEOTIDE SEQUENCE [LARGE SCALE GENOMIC DNA]</scope>
    <source>
        <strain evidence="2 3">MUCL3349</strain>
    </source>
</reference>
<evidence type="ECO:0000313" key="3">
    <source>
        <dbReference type="Proteomes" id="UP000297280"/>
    </source>
</evidence>
<dbReference type="EMBL" id="PQXO01001572">
    <property type="protein sequence ID" value="TGO80879.1"/>
    <property type="molecule type" value="Genomic_DNA"/>
</dbReference>
<organism evidence="2 3">
    <name type="scientific">Botrytis porri</name>
    <dbReference type="NCBI Taxonomy" id="87229"/>
    <lineage>
        <taxon>Eukaryota</taxon>
        <taxon>Fungi</taxon>
        <taxon>Dikarya</taxon>
        <taxon>Ascomycota</taxon>
        <taxon>Pezizomycotina</taxon>
        <taxon>Leotiomycetes</taxon>
        <taxon>Helotiales</taxon>
        <taxon>Sclerotiniaceae</taxon>
        <taxon>Botrytis</taxon>
    </lineage>
</organism>
<dbReference type="Proteomes" id="UP000297280">
    <property type="component" value="Unassembled WGS sequence"/>
</dbReference>
<keyword evidence="3" id="KW-1185">Reference proteome</keyword>
<feature type="compositionally biased region" description="Basic and acidic residues" evidence="1">
    <location>
        <begin position="37"/>
        <end position="50"/>
    </location>
</feature>